<dbReference type="InterPro" id="IPR008969">
    <property type="entry name" value="CarboxyPept-like_regulatory"/>
</dbReference>
<accession>A0AAW7X3L3</accession>
<dbReference type="Gene3D" id="4.10.1080.10">
    <property type="entry name" value="TSP type-3 repeat"/>
    <property type="match status" value="2"/>
</dbReference>
<evidence type="ECO:0000313" key="3">
    <source>
        <dbReference type="EMBL" id="MDO6421153.1"/>
    </source>
</evidence>
<feature type="compositionally biased region" description="Acidic residues" evidence="1">
    <location>
        <begin position="359"/>
        <end position="371"/>
    </location>
</feature>
<feature type="chain" id="PRO_5043801616" description="Thrombospondin type 3 repeat" evidence="2">
    <location>
        <begin position="28"/>
        <end position="1369"/>
    </location>
</feature>
<dbReference type="SUPFAM" id="SSF49464">
    <property type="entry name" value="Carboxypeptidase regulatory domain-like"/>
    <property type="match status" value="1"/>
</dbReference>
<evidence type="ECO:0000313" key="4">
    <source>
        <dbReference type="Proteomes" id="UP001169760"/>
    </source>
</evidence>
<dbReference type="PANTHER" id="PTHR10199:SF119">
    <property type="entry name" value="RE20510P"/>
    <property type="match status" value="1"/>
</dbReference>
<dbReference type="Gene3D" id="2.60.40.10">
    <property type="entry name" value="Immunoglobulins"/>
    <property type="match status" value="2"/>
</dbReference>
<feature type="signal peptide" evidence="2">
    <location>
        <begin position="1"/>
        <end position="27"/>
    </location>
</feature>
<reference evidence="3" key="1">
    <citation type="submission" date="2023-07" db="EMBL/GenBank/DDBJ databases">
        <title>Genome content predicts the carbon catabolic preferences of heterotrophic bacteria.</title>
        <authorList>
            <person name="Gralka M."/>
        </authorList>
    </citation>
    <scope>NUCLEOTIDE SEQUENCE</scope>
    <source>
        <strain evidence="3">I3M17_2</strain>
    </source>
</reference>
<feature type="compositionally biased region" description="Acidic residues" evidence="1">
    <location>
        <begin position="173"/>
        <end position="189"/>
    </location>
</feature>
<feature type="compositionally biased region" description="Acidic residues" evidence="1">
    <location>
        <begin position="150"/>
        <end position="160"/>
    </location>
</feature>
<dbReference type="GO" id="GO:0005509">
    <property type="term" value="F:calcium ion binding"/>
    <property type="evidence" value="ECO:0007669"/>
    <property type="project" value="InterPro"/>
</dbReference>
<dbReference type="Gene3D" id="2.60.40.1120">
    <property type="entry name" value="Carboxypeptidase-like, regulatory domain"/>
    <property type="match status" value="1"/>
</dbReference>
<dbReference type="PANTHER" id="PTHR10199">
    <property type="entry name" value="THROMBOSPONDIN"/>
    <property type="match status" value="1"/>
</dbReference>
<name>A0AAW7X3L3_9GAMM</name>
<dbReference type="SUPFAM" id="SSF103647">
    <property type="entry name" value="TSP type-3 repeat"/>
    <property type="match status" value="3"/>
</dbReference>
<dbReference type="EMBL" id="JAUOPB010000001">
    <property type="protein sequence ID" value="MDO6421153.1"/>
    <property type="molecule type" value="Genomic_DNA"/>
</dbReference>
<evidence type="ECO:0000256" key="2">
    <source>
        <dbReference type="SAM" id="SignalP"/>
    </source>
</evidence>
<feature type="region of interest" description="Disordered" evidence="1">
    <location>
        <begin position="148"/>
        <end position="192"/>
    </location>
</feature>
<dbReference type="RefSeq" id="WP_303490397.1">
    <property type="nucleotide sequence ID" value="NZ_JAUOPB010000001.1"/>
</dbReference>
<evidence type="ECO:0000256" key="1">
    <source>
        <dbReference type="SAM" id="MobiDB-lite"/>
    </source>
</evidence>
<comment type="caution">
    <text evidence="3">The sequence shown here is derived from an EMBL/GenBank/DDBJ whole genome shotgun (WGS) entry which is preliminary data.</text>
</comment>
<evidence type="ECO:0008006" key="5">
    <source>
        <dbReference type="Google" id="ProtNLM"/>
    </source>
</evidence>
<dbReference type="InterPro" id="IPR028974">
    <property type="entry name" value="TSP_type-3_rpt"/>
</dbReference>
<protein>
    <recommendedName>
        <fullName evidence="5">Thrombospondin type 3 repeat</fullName>
    </recommendedName>
</protein>
<dbReference type="Proteomes" id="UP001169760">
    <property type="component" value="Unassembled WGS sequence"/>
</dbReference>
<gene>
    <name evidence="3" type="ORF">Q4521_01575</name>
</gene>
<proteinExistence type="predicted"/>
<feature type="compositionally biased region" description="Polar residues" evidence="1">
    <location>
        <begin position="388"/>
        <end position="399"/>
    </location>
</feature>
<organism evidence="3 4">
    <name type="scientific">Saccharophagus degradans</name>
    <dbReference type="NCBI Taxonomy" id="86304"/>
    <lineage>
        <taxon>Bacteria</taxon>
        <taxon>Pseudomonadati</taxon>
        <taxon>Pseudomonadota</taxon>
        <taxon>Gammaproteobacteria</taxon>
        <taxon>Cellvibrionales</taxon>
        <taxon>Cellvibrionaceae</taxon>
        <taxon>Saccharophagus</taxon>
    </lineage>
</organism>
<feature type="region of interest" description="Disordered" evidence="1">
    <location>
        <begin position="359"/>
        <end position="422"/>
    </location>
</feature>
<feature type="region of interest" description="Disordered" evidence="1">
    <location>
        <begin position="321"/>
        <end position="342"/>
    </location>
</feature>
<dbReference type="InterPro" id="IPR013783">
    <property type="entry name" value="Ig-like_fold"/>
</dbReference>
<feature type="region of interest" description="Disordered" evidence="1">
    <location>
        <begin position="212"/>
        <end position="231"/>
    </location>
</feature>
<feature type="compositionally biased region" description="Acidic residues" evidence="1">
    <location>
        <begin position="401"/>
        <end position="422"/>
    </location>
</feature>
<sequence>MFLKRLKQCSYPVVALIMLLIPHIASAEMTLLEGKVTYTATNKTSTFDRRTRKIVNTALITVTNTSQEYINTPLHAVISTSITGVEFQEAFGGDGVAPYDKYYYDLSESVPAGLAPQESVSFTMRSISSRGYSFTIEFYGELSVSGVTDSDGDGVEDSNDACDTQDGVLAKDEDNDGCDDTDEDLDDDNDGRLDTVDSCFTIDFHLSSDFDNDGCDDADEDADDDNDGVSDEFDACRTEDFHLEADLDNDGCDDANEDTDDDNDGVQDSVDACYTADFHLNEDADGDGCDDTNEDNDIDNDGVLNAVDSCFTADFNLVSDYDTDGCDDTDEDKDDDNDGVEDTVDSCVTADFHLAADVDNDGCDDTDEDPDFNNPNDTDLDGVPNDVDSCNTVDGNLSQDFDMDGCDDADEDKDDDNDGVEDTADACLTADYHLSADADSDGCDDANEDKDDDNDGVEDELDQCAGTAPNVSVNANGCEDDQSDSIAPLVVVNNPLATTSNSGETFTGTATDNKSIDSLFAVSGRYPNLTFELEVVGDNWSLWMPLEIGENQISIHAIDGDGNETVETFTVVREESRVNADLVILSPSASSTVSSASISVTGNVISEKAANQISVTINGVPAALSPTSDVTVTQFSLQNIELQEGANVLEVQAVVDYELYTDEILNASVVVNYQPEQEESRAPEITIVKPSSNSYLATSDFYITLNYTSYSGGAHITINGTPVVLANKQYGTISELLNFPAGQESWDVNVEITDSSSKVASQQVTYYLDTTAPVLQLDNAIQPSPVINTVTEQPYTLSGTVADSQIASLTINGSSIALQPTSNAGVYTFSAQLGLSLDSILSVNIEAKDYSGNITATEYSFELDSNVSMSMLLPPANTKLINLGQPINLQVAARLVGVVDNYSAKGVIKQGNNIIAESLLNIGEGLASGYIETPLQAGSYTIEISLLDQGVELTKTTRTISVENNQDVPLQLVNIEPNNGEQHIETNVPITLYFNKAIDPAKLNVEVRETAHGFSYVNSDPYGTEGFQAKGYQLVKVDIDDEPVTGGISVLPGARVIGFYPSREFAYKSTVQVTVTYDGEEYSRSRFNTRELPTFVDGAVLDQFGQPVPGAVVELVELNRQTVSDASGVFGFGYGDKPTESLPDGRFTLRINTGFKLPDFGTLQKKVFINKGEKTRVGGQVLAALNKDDAFSSLQKNAQVHLAKGDLKLDTTNANVFFADGKTSGFAMALFMPAGSFPHSYDPMFMPYWLYGIHPMGIDVDGEIGIDFALPKLELIQDYVWDDGAYVLLVGLDPEKDIIVPVGVGIVENHRVKSLRTEYSRLDYIGYAPMPEQVFEHMQSYAEQGMSLSMMVTKIRSLLTSVPSGEGNQ</sequence>
<keyword evidence="2" id="KW-0732">Signal</keyword>
<feature type="region of interest" description="Disordered" evidence="1">
    <location>
        <begin position="438"/>
        <end position="462"/>
    </location>
</feature>